<dbReference type="Proteomes" id="UP000250266">
    <property type="component" value="Unassembled WGS sequence"/>
</dbReference>
<dbReference type="EMBL" id="KV745513">
    <property type="protein sequence ID" value="OCK74284.1"/>
    <property type="molecule type" value="Genomic_DNA"/>
</dbReference>
<organism evidence="2 3">
    <name type="scientific">Lepidopterella palustris CBS 459.81</name>
    <dbReference type="NCBI Taxonomy" id="1314670"/>
    <lineage>
        <taxon>Eukaryota</taxon>
        <taxon>Fungi</taxon>
        <taxon>Dikarya</taxon>
        <taxon>Ascomycota</taxon>
        <taxon>Pezizomycotina</taxon>
        <taxon>Dothideomycetes</taxon>
        <taxon>Pleosporomycetidae</taxon>
        <taxon>Mytilinidiales</taxon>
        <taxon>Argynnaceae</taxon>
        <taxon>Lepidopterella</taxon>
    </lineage>
</organism>
<feature type="signal peptide" evidence="1">
    <location>
        <begin position="1"/>
        <end position="18"/>
    </location>
</feature>
<evidence type="ECO:0000256" key="1">
    <source>
        <dbReference type="SAM" id="SignalP"/>
    </source>
</evidence>
<evidence type="ECO:0000313" key="3">
    <source>
        <dbReference type="Proteomes" id="UP000250266"/>
    </source>
</evidence>
<evidence type="ECO:0000313" key="2">
    <source>
        <dbReference type="EMBL" id="OCK74284.1"/>
    </source>
</evidence>
<protein>
    <submittedName>
        <fullName evidence="2">Uncharacterized protein</fullName>
    </submittedName>
</protein>
<keyword evidence="1" id="KW-0732">Signal</keyword>
<proteinExistence type="predicted"/>
<dbReference type="OrthoDB" id="3643156at2759"/>
<sequence>MIVHIVIGFLWFGIVCYASTPGDRPRFGPLPRCAECVLRESIIAPGVGFDVTPSYGTAAVRFHNGSIVNVSADAEHLSLMKRLSLESSRPDPQYPDNLWDELRYLARLKKRQLRKRLGLPATPQVEILSRIISKLHQATEMRLRQTISAAAIALPLLPGLTQEDITDAMEYAGLSSLHLYNYFGYFTETSATFAGMGYGLCADPGDVDSCEIENAGMERRYILAAGLSREWLSVVHTVRTDANTGWELRSVMDFELGFAAREGYADQEKYWREVQAKMLLVAERAVQPFDTVLLLGEEASNETFLRVLRDTFWVPQDQESTIMGNRDPDVPLYVAARGAAEFAKRAQVSPWGCKEPASCMKNRLQHGEGVELFEAQEL</sequence>
<dbReference type="AlphaFoldDB" id="A0A8E2JA07"/>
<name>A0A8E2JA07_9PEZI</name>
<gene>
    <name evidence="2" type="ORF">K432DRAFT_409985</name>
</gene>
<keyword evidence="3" id="KW-1185">Reference proteome</keyword>
<feature type="chain" id="PRO_5034186397" evidence="1">
    <location>
        <begin position="19"/>
        <end position="378"/>
    </location>
</feature>
<reference evidence="2 3" key="1">
    <citation type="journal article" date="2016" name="Nat. Commun.">
        <title>Ectomycorrhizal ecology is imprinted in the genome of the dominant symbiotic fungus Cenococcum geophilum.</title>
        <authorList>
            <consortium name="DOE Joint Genome Institute"/>
            <person name="Peter M."/>
            <person name="Kohler A."/>
            <person name="Ohm R.A."/>
            <person name="Kuo A."/>
            <person name="Krutzmann J."/>
            <person name="Morin E."/>
            <person name="Arend M."/>
            <person name="Barry K.W."/>
            <person name="Binder M."/>
            <person name="Choi C."/>
            <person name="Clum A."/>
            <person name="Copeland A."/>
            <person name="Grisel N."/>
            <person name="Haridas S."/>
            <person name="Kipfer T."/>
            <person name="LaButti K."/>
            <person name="Lindquist E."/>
            <person name="Lipzen A."/>
            <person name="Maire R."/>
            <person name="Meier B."/>
            <person name="Mihaltcheva S."/>
            <person name="Molinier V."/>
            <person name="Murat C."/>
            <person name="Poggeler S."/>
            <person name="Quandt C.A."/>
            <person name="Sperisen C."/>
            <person name="Tritt A."/>
            <person name="Tisserant E."/>
            <person name="Crous P.W."/>
            <person name="Henrissat B."/>
            <person name="Nehls U."/>
            <person name="Egli S."/>
            <person name="Spatafora J.W."/>
            <person name="Grigoriev I.V."/>
            <person name="Martin F.M."/>
        </authorList>
    </citation>
    <scope>NUCLEOTIDE SEQUENCE [LARGE SCALE GENOMIC DNA]</scope>
    <source>
        <strain evidence="2 3">CBS 459.81</strain>
    </source>
</reference>
<accession>A0A8E2JA07</accession>